<name>A0A518BHK8_9BACT</name>
<feature type="domain" description="PPIase FKBP-type" evidence="8">
    <location>
        <begin position="475"/>
        <end position="562"/>
    </location>
</feature>
<keyword evidence="5 6" id="KW-0413">Isomerase</keyword>
<protein>
    <recommendedName>
        <fullName evidence="3 6">peptidylprolyl isomerase</fullName>
        <ecNumber evidence="3 6">5.2.1.8</ecNumber>
    </recommendedName>
</protein>
<accession>A0A518BHK8</accession>
<dbReference type="EC" id="5.2.1.8" evidence="3 6"/>
<dbReference type="EMBL" id="CP036287">
    <property type="protein sequence ID" value="QDU66459.1"/>
    <property type="molecule type" value="Genomic_DNA"/>
</dbReference>
<dbReference type="AlphaFoldDB" id="A0A518BHK8"/>
<dbReference type="PANTHER" id="PTHR43811:SF19">
    <property type="entry name" value="39 KDA FK506-BINDING NUCLEAR PROTEIN"/>
    <property type="match status" value="1"/>
</dbReference>
<feature type="chain" id="PRO_5021872401" description="peptidylprolyl isomerase" evidence="7">
    <location>
        <begin position="20"/>
        <end position="563"/>
    </location>
</feature>
<evidence type="ECO:0000259" key="8">
    <source>
        <dbReference type="PROSITE" id="PS50059"/>
    </source>
</evidence>
<comment type="catalytic activity">
    <reaction evidence="1 6">
        <text>[protein]-peptidylproline (omega=180) = [protein]-peptidylproline (omega=0)</text>
        <dbReference type="Rhea" id="RHEA:16237"/>
        <dbReference type="Rhea" id="RHEA-COMP:10747"/>
        <dbReference type="Rhea" id="RHEA-COMP:10748"/>
        <dbReference type="ChEBI" id="CHEBI:83833"/>
        <dbReference type="ChEBI" id="CHEBI:83834"/>
        <dbReference type="EC" id="5.2.1.8"/>
    </reaction>
</comment>
<evidence type="ECO:0000256" key="5">
    <source>
        <dbReference type="ARBA" id="ARBA00023235"/>
    </source>
</evidence>
<sequence precursor="true">MSLSTLTALTLLAAPHFGAASGSIPLTTAATPTGVAGAPIAGSIQDGTNQDEPAAQDGPAAIPADGATAVTTESGLVYSILEPGLEGSPKPALGDMVEVHYTGWLTDGTIFDNSRVARQPGGEVETAKFRLGRVIPGWNEGLQLMSPGSRFKLTVPADLAYGDQSRGEITPGSTLIFDVELIGFTPGERPPAFQPLDPQKAIMLARGIRYQVLEPGSGEAPAPDEAVKLWFAMYGPNGQPIDCSEWDNGPLMCSTQQAPLPFIEELLPVVKPGTVALVEVPPSAGFGDAAVPGIGEGDSTIWRIEVLHVARNPVLPDFVPVPDEGATVTESGIRCLTLEPGEGAPPTAEQTFKLRFTYWTTDGQLIDSSLNTPQGSLTAKADQLLLPFMKELPLTMAPGSVLVAEVPPEQSFGERQPPGIEPGASTIWRLELLDVLEPLPVPEFVEPKREGSDITDSGLVIQTVIAGSGKPARADQKVRVHYAGWLASDGTLFDNSFERGEPSTFGVTQVIPGWTEALLELPAGSTALLWIPSDLAYGPRGAGPMIGPNEDLVFLVQVIAIED</sequence>
<feature type="signal peptide" evidence="7">
    <location>
        <begin position="1"/>
        <end position="19"/>
    </location>
</feature>
<dbReference type="Proteomes" id="UP000316921">
    <property type="component" value="Chromosome"/>
</dbReference>
<comment type="similarity">
    <text evidence="2">Belongs to the FKBP-type PPIase family.</text>
</comment>
<proteinExistence type="inferred from homology"/>
<dbReference type="RefSeq" id="WP_145064297.1">
    <property type="nucleotide sequence ID" value="NZ_CP036287.1"/>
</dbReference>
<evidence type="ECO:0000256" key="4">
    <source>
        <dbReference type="ARBA" id="ARBA00023110"/>
    </source>
</evidence>
<dbReference type="InterPro" id="IPR046357">
    <property type="entry name" value="PPIase_dom_sf"/>
</dbReference>
<gene>
    <name evidence="9" type="primary">mip</name>
    <name evidence="9" type="ORF">Pla133_15330</name>
</gene>
<dbReference type="PROSITE" id="PS50059">
    <property type="entry name" value="FKBP_PPIASE"/>
    <property type="match status" value="3"/>
</dbReference>
<evidence type="ECO:0000256" key="2">
    <source>
        <dbReference type="ARBA" id="ARBA00006577"/>
    </source>
</evidence>
<feature type="domain" description="PPIase FKBP-type" evidence="8">
    <location>
        <begin position="94"/>
        <end position="185"/>
    </location>
</feature>
<evidence type="ECO:0000256" key="6">
    <source>
        <dbReference type="PROSITE-ProRule" id="PRU00277"/>
    </source>
</evidence>
<evidence type="ECO:0000313" key="10">
    <source>
        <dbReference type="Proteomes" id="UP000316921"/>
    </source>
</evidence>
<keyword evidence="10" id="KW-1185">Reference proteome</keyword>
<evidence type="ECO:0000256" key="7">
    <source>
        <dbReference type="SAM" id="SignalP"/>
    </source>
</evidence>
<keyword evidence="7" id="KW-0732">Signal</keyword>
<evidence type="ECO:0000256" key="3">
    <source>
        <dbReference type="ARBA" id="ARBA00013194"/>
    </source>
</evidence>
<evidence type="ECO:0000313" key="9">
    <source>
        <dbReference type="EMBL" id="QDU66459.1"/>
    </source>
</evidence>
<dbReference type="GO" id="GO:0003755">
    <property type="term" value="F:peptidyl-prolyl cis-trans isomerase activity"/>
    <property type="evidence" value="ECO:0007669"/>
    <property type="project" value="UniProtKB-KW"/>
</dbReference>
<dbReference type="KEGG" id="pbap:Pla133_15330"/>
<reference evidence="9 10" key="1">
    <citation type="submission" date="2019-02" db="EMBL/GenBank/DDBJ databases">
        <title>Deep-cultivation of Planctomycetes and their phenomic and genomic characterization uncovers novel biology.</title>
        <authorList>
            <person name="Wiegand S."/>
            <person name="Jogler M."/>
            <person name="Boedeker C."/>
            <person name="Pinto D."/>
            <person name="Vollmers J."/>
            <person name="Rivas-Marin E."/>
            <person name="Kohn T."/>
            <person name="Peeters S.H."/>
            <person name="Heuer A."/>
            <person name="Rast P."/>
            <person name="Oberbeckmann S."/>
            <person name="Bunk B."/>
            <person name="Jeske O."/>
            <person name="Meyerdierks A."/>
            <person name="Storesund J.E."/>
            <person name="Kallscheuer N."/>
            <person name="Luecker S."/>
            <person name="Lage O.M."/>
            <person name="Pohl T."/>
            <person name="Merkel B.J."/>
            <person name="Hornburger P."/>
            <person name="Mueller R.-W."/>
            <person name="Bruemmer F."/>
            <person name="Labrenz M."/>
            <person name="Spormann A.M."/>
            <person name="Op den Camp H."/>
            <person name="Overmann J."/>
            <person name="Amann R."/>
            <person name="Jetten M.S.M."/>
            <person name="Mascher T."/>
            <person name="Medema M.H."/>
            <person name="Devos D.P."/>
            <person name="Kaster A.-K."/>
            <person name="Ovreas L."/>
            <person name="Rohde M."/>
            <person name="Galperin M.Y."/>
            <person name="Jogler C."/>
        </authorList>
    </citation>
    <scope>NUCLEOTIDE SEQUENCE [LARGE SCALE GENOMIC DNA]</scope>
    <source>
        <strain evidence="9 10">Pla133</strain>
    </source>
</reference>
<evidence type="ECO:0000256" key="1">
    <source>
        <dbReference type="ARBA" id="ARBA00000971"/>
    </source>
</evidence>
<feature type="domain" description="PPIase FKBP-type" evidence="8">
    <location>
        <begin position="349"/>
        <end position="436"/>
    </location>
</feature>
<dbReference type="InterPro" id="IPR001179">
    <property type="entry name" value="PPIase_FKBP_dom"/>
</dbReference>
<keyword evidence="4 6" id="KW-0697">Rotamase</keyword>
<dbReference type="Gene3D" id="3.10.50.40">
    <property type="match status" value="4"/>
</dbReference>
<dbReference type="SUPFAM" id="SSF54534">
    <property type="entry name" value="FKBP-like"/>
    <property type="match status" value="4"/>
</dbReference>
<dbReference type="Pfam" id="PF00254">
    <property type="entry name" value="FKBP_C"/>
    <property type="match status" value="2"/>
</dbReference>
<organism evidence="9 10">
    <name type="scientific">Engelhardtia mirabilis</name>
    <dbReference type="NCBI Taxonomy" id="2528011"/>
    <lineage>
        <taxon>Bacteria</taxon>
        <taxon>Pseudomonadati</taxon>
        <taxon>Planctomycetota</taxon>
        <taxon>Planctomycetia</taxon>
        <taxon>Planctomycetia incertae sedis</taxon>
        <taxon>Engelhardtia</taxon>
    </lineage>
</organism>
<dbReference type="PANTHER" id="PTHR43811">
    <property type="entry name" value="FKBP-TYPE PEPTIDYL-PROLYL CIS-TRANS ISOMERASE FKPA"/>
    <property type="match status" value="1"/>
</dbReference>